<dbReference type="Pfam" id="PF08541">
    <property type="entry name" value="ACP_syn_III_C"/>
    <property type="match status" value="1"/>
</dbReference>
<dbReference type="Proteomes" id="UP000001627">
    <property type="component" value="Chromosome"/>
</dbReference>
<dbReference type="RefSeq" id="WP_015816471.1">
    <property type="nucleotide sequence ID" value="NC_013009.1"/>
</dbReference>
<evidence type="ECO:0000256" key="9">
    <source>
        <dbReference type="ARBA" id="ARBA00023315"/>
    </source>
</evidence>
<dbReference type="PANTHER" id="PTHR34069:SF2">
    <property type="entry name" value="BETA-KETOACYL-[ACYL-CARRIER-PROTEIN] SYNTHASE III"/>
    <property type="match status" value="1"/>
</dbReference>
<dbReference type="NCBIfam" id="NF006829">
    <property type="entry name" value="PRK09352.1"/>
    <property type="match status" value="1"/>
</dbReference>
<dbReference type="HAMAP" id="MF_01815">
    <property type="entry name" value="FabH"/>
    <property type="match status" value="1"/>
</dbReference>
<organism evidence="13 14">
    <name type="scientific">Neorickettsia risticii (strain Illinois)</name>
    <dbReference type="NCBI Taxonomy" id="434131"/>
    <lineage>
        <taxon>Bacteria</taxon>
        <taxon>Pseudomonadati</taxon>
        <taxon>Pseudomonadota</taxon>
        <taxon>Alphaproteobacteria</taxon>
        <taxon>Rickettsiales</taxon>
        <taxon>Anaplasmataceae</taxon>
        <taxon>Neorickettsia</taxon>
    </lineage>
</organism>
<dbReference type="AlphaFoldDB" id="C6V5B2"/>
<dbReference type="InterPro" id="IPR013751">
    <property type="entry name" value="ACP_syn_III_N"/>
</dbReference>
<dbReference type="InterPro" id="IPR004655">
    <property type="entry name" value="FabH"/>
</dbReference>
<name>C6V5B2_NEORI</name>
<dbReference type="InterPro" id="IPR016039">
    <property type="entry name" value="Thiolase-like"/>
</dbReference>
<feature type="domain" description="Beta-ketoacyl-[acyl-carrier-protein] synthase III C-terminal" evidence="11">
    <location>
        <begin position="222"/>
        <end position="311"/>
    </location>
</feature>
<comment type="catalytic activity">
    <reaction evidence="10">
        <text>malonyl-[ACP] + acetyl-CoA + H(+) = 3-oxobutanoyl-[ACP] + CO2 + CoA</text>
        <dbReference type="Rhea" id="RHEA:12080"/>
        <dbReference type="Rhea" id="RHEA-COMP:9623"/>
        <dbReference type="Rhea" id="RHEA-COMP:9625"/>
        <dbReference type="ChEBI" id="CHEBI:15378"/>
        <dbReference type="ChEBI" id="CHEBI:16526"/>
        <dbReference type="ChEBI" id="CHEBI:57287"/>
        <dbReference type="ChEBI" id="CHEBI:57288"/>
        <dbReference type="ChEBI" id="CHEBI:78449"/>
        <dbReference type="ChEBI" id="CHEBI:78450"/>
        <dbReference type="EC" id="2.3.1.180"/>
    </reaction>
</comment>
<evidence type="ECO:0000256" key="3">
    <source>
        <dbReference type="ARBA" id="ARBA00022516"/>
    </source>
</evidence>
<comment type="function">
    <text evidence="10">Catalyzes the condensation reaction of fatty acid synthesis by the addition to an acyl acceptor of two carbons from malonyl-ACP. Catalyzes the first condensation reaction which initiates fatty acid synthesis and may therefore play a role in governing the total rate of fatty acid production. Possesses both acetoacetyl-ACP synthase and acetyl transacylase activities. Its substrate specificity determines the biosynthesis of branched-chain and/or straight-chain of fatty acids.</text>
</comment>
<dbReference type="Pfam" id="PF08545">
    <property type="entry name" value="ACP_syn_III"/>
    <property type="match status" value="1"/>
</dbReference>
<dbReference type="EC" id="2.3.1.180" evidence="10"/>
<dbReference type="InterPro" id="IPR013747">
    <property type="entry name" value="ACP_syn_III_C"/>
</dbReference>
<reference evidence="13 14" key="1">
    <citation type="journal article" date="2009" name="Nucleic Acids Res.">
        <title>Analysis of complete genome sequence of Neorickettsia risticii: causative agent of Potomac horse fever.</title>
        <authorList>
            <person name="Lin M."/>
            <person name="Zhang C."/>
            <person name="Gibson K."/>
            <person name="Rikihisa Y."/>
        </authorList>
    </citation>
    <scope>NUCLEOTIDE SEQUENCE [LARGE SCALE GENOMIC DNA]</scope>
    <source>
        <strain evidence="13 14">Illinois</strain>
    </source>
</reference>
<dbReference type="NCBIfam" id="TIGR00747">
    <property type="entry name" value="fabH"/>
    <property type="match status" value="1"/>
</dbReference>
<dbReference type="OrthoDB" id="9815506at2"/>
<gene>
    <name evidence="10" type="primary">fabH</name>
    <name evidence="13" type="ordered locus">NRI_0603</name>
</gene>
<dbReference type="Gene3D" id="3.40.47.10">
    <property type="match status" value="1"/>
</dbReference>
<accession>C6V5B2</accession>
<keyword evidence="9 10" id="KW-0012">Acyltransferase</keyword>
<keyword evidence="8 10" id="KW-0511">Multifunctional enzyme</keyword>
<evidence type="ECO:0000256" key="1">
    <source>
        <dbReference type="ARBA" id="ARBA00008642"/>
    </source>
</evidence>
<dbReference type="STRING" id="434131.NRI_0603"/>
<dbReference type="HOGENOM" id="CLU_039592_4_2_5"/>
<keyword evidence="3 10" id="KW-0444">Lipid biosynthesis</keyword>
<dbReference type="GO" id="GO:0033818">
    <property type="term" value="F:beta-ketoacyl-acyl-carrier-protein synthase III activity"/>
    <property type="evidence" value="ECO:0007669"/>
    <property type="project" value="UniProtKB-UniRule"/>
</dbReference>
<dbReference type="GO" id="GO:0004315">
    <property type="term" value="F:3-oxoacyl-[acyl-carrier-protein] synthase activity"/>
    <property type="evidence" value="ECO:0007669"/>
    <property type="project" value="InterPro"/>
</dbReference>
<evidence type="ECO:0000256" key="5">
    <source>
        <dbReference type="ARBA" id="ARBA00022832"/>
    </source>
</evidence>
<feature type="active site" evidence="10">
    <location>
        <position position="268"/>
    </location>
</feature>
<keyword evidence="2 10" id="KW-0963">Cytoplasm</keyword>
<evidence type="ECO:0000313" key="14">
    <source>
        <dbReference type="Proteomes" id="UP000001627"/>
    </source>
</evidence>
<dbReference type="PANTHER" id="PTHR34069">
    <property type="entry name" value="3-OXOACYL-[ACYL-CARRIER-PROTEIN] SYNTHASE 3"/>
    <property type="match status" value="1"/>
</dbReference>
<sequence>MKKTNFLGFGCYLPKKVLTNFDLEKLVDTSDEWILKRTGIKTRYIAEEEDVCELAFRASLDCLEKVMHFSQKDVDAIVVATCTANKRLPAVANMLQARLGIERHILSFDVNAACTGFLYALSIVDAMIASGKVSTVLLVGAEAMSTIIDWNDRNTCVLFGDGAGAVLLSAGESGGILYEHMACDSSLGEALLAEVGGTLKMDGRSVFEAAVKRLTLAIGEALKTTGISVEELDYFIMHQANIRIIELIGEKIGIDRSKVIVTVDRYANTSAASIPITLAYMDSQGSIRKGAKILFAAMGAGFTYGVTIFEY</sequence>
<feature type="active site" evidence="10">
    <location>
        <position position="238"/>
    </location>
</feature>
<keyword evidence="7 10" id="KW-0275">Fatty acid biosynthesis</keyword>
<feature type="region of interest" description="ACP-binding" evidence="10">
    <location>
        <begin position="239"/>
        <end position="243"/>
    </location>
</feature>
<evidence type="ECO:0000259" key="12">
    <source>
        <dbReference type="Pfam" id="PF08545"/>
    </source>
</evidence>
<comment type="similarity">
    <text evidence="1 10">Belongs to the thiolase-like superfamily. FabH family.</text>
</comment>
<dbReference type="EMBL" id="CP001431">
    <property type="protein sequence ID" value="ACT69584.1"/>
    <property type="molecule type" value="Genomic_DNA"/>
</dbReference>
<evidence type="ECO:0000313" key="13">
    <source>
        <dbReference type="EMBL" id="ACT69584.1"/>
    </source>
</evidence>
<evidence type="ECO:0000256" key="2">
    <source>
        <dbReference type="ARBA" id="ARBA00022490"/>
    </source>
</evidence>
<keyword evidence="14" id="KW-1185">Reference proteome</keyword>
<keyword evidence="4 10" id="KW-0808">Transferase</keyword>
<evidence type="ECO:0000259" key="11">
    <source>
        <dbReference type="Pfam" id="PF08541"/>
    </source>
</evidence>
<evidence type="ECO:0000256" key="6">
    <source>
        <dbReference type="ARBA" id="ARBA00023098"/>
    </source>
</evidence>
<protein>
    <recommendedName>
        <fullName evidence="10">Beta-ketoacyl-[acyl-carrier-protein] synthase III</fullName>
        <shortName evidence="10">Beta-ketoacyl-ACP synthase III</shortName>
        <shortName evidence="10">KAS III</shortName>
        <ecNumber evidence="10">2.3.1.180</ecNumber>
    </recommendedName>
    <alternativeName>
        <fullName evidence="10">3-oxoacyl-[acyl-carrier-protein] synthase 3</fullName>
    </alternativeName>
    <alternativeName>
        <fullName evidence="10">3-oxoacyl-[acyl-carrier-protein] synthase III</fullName>
    </alternativeName>
</protein>
<evidence type="ECO:0000256" key="8">
    <source>
        <dbReference type="ARBA" id="ARBA00023268"/>
    </source>
</evidence>
<evidence type="ECO:0000256" key="10">
    <source>
        <dbReference type="HAMAP-Rule" id="MF_01815"/>
    </source>
</evidence>
<proteinExistence type="inferred from homology"/>
<evidence type="ECO:0000256" key="4">
    <source>
        <dbReference type="ARBA" id="ARBA00022679"/>
    </source>
</evidence>
<dbReference type="GO" id="GO:0005737">
    <property type="term" value="C:cytoplasm"/>
    <property type="evidence" value="ECO:0007669"/>
    <property type="project" value="UniProtKB-SubCell"/>
</dbReference>
<comment type="domain">
    <text evidence="10">The last Arg residue of the ACP-binding site is essential for the weak association between ACP/AcpP and FabH.</text>
</comment>
<keyword evidence="6 10" id="KW-0443">Lipid metabolism</keyword>
<dbReference type="eggNOG" id="COG0332">
    <property type="taxonomic scope" value="Bacteria"/>
</dbReference>
<dbReference type="SUPFAM" id="SSF53901">
    <property type="entry name" value="Thiolase-like"/>
    <property type="match status" value="1"/>
</dbReference>
<keyword evidence="5 10" id="KW-0276">Fatty acid metabolism</keyword>
<evidence type="ECO:0000256" key="7">
    <source>
        <dbReference type="ARBA" id="ARBA00023160"/>
    </source>
</evidence>
<dbReference type="GO" id="GO:0044550">
    <property type="term" value="P:secondary metabolite biosynthetic process"/>
    <property type="evidence" value="ECO:0007669"/>
    <property type="project" value="TreeGrafter"/>
</dbReference>
<feature type="active site" evidence="10">
    <location>
        <position position="114"/>
    </location>
</feature>
<comment type="subcellular location">
    <subcellularLocation>
        <location evidence="10">Cytoplasm</location>
    </subcellularLocation>
</comment>
<comment type="pathway">
    <text evidence="10">Lipid metabolism; fatty acid biosynthesis.</text>
</comment>
<dbReference type="GO" id="GO:0006633">
    <property type="term" value="P:fatty acid biosynthetic process"/>
    <property type="evidence" value="ECO:0007669"/>
    <property type="project" value="UniProtKB-UniRule"/>
</dbReference>
<dbReference type="CDD" id="cd00830">
    <property type="entry name" value="KAS_III"/>
    <property type="match status" value="1"/>
</dbReference>
<dbReference type="KEGG" id="nri:NRI_0603"/>
<comment type="subunit">
    <text evidence="10">Homodimer.</text>
</comment>
<feature type="domain" description="Beta-ketoacyl-[acyl-carrier-protein] synthase III N-terminal" evidence="12">
    <location>
        <begin position="108"/>
        <end position="184"/>
    </location>
</feature>
<dbReference type="UniPathway" id="UPA00094"/>